<comment type="caution">
    <text evidence="8">The sequence shown here is derived from an EMBL/GenBank/DDBJ whole genome shotgun (WGS) entry which is preliminary data.</text>
</comment>
<sequence>MSSYGDLLRWGEQRLDHSQRAGFLLEDAAARSLVWLRAHAKDAAPADIEQRYRDWVERVAGGEPDAYVSGVTHFWKLRLRVTPDVLIPRPDTETLVESALEMGGERPQRVADLGTGSGAVALSLALERPTWQIIGTDRSAAALDVARRNALDCAFSGVRWRQGNWYDAFATDERFDGLVSNPPYVASDDPALAPAVRQYEPASAVIADDNGLADLSVLIGQAPDHLHPRGWLAVEHGYAQAEAVAALFARAGFTDIQCRKDLAGHPRVTCGRLR</sequence>
<dbReference type="InterPro" id="IPR050320">
    <property type="entry name" value="N5-glutamine_MTase"/>
</dbReference>
<organism evidence="8 9">
    <name type="scientific">Abyssibacter profundi</name>
    <dbReference type="NCBI Taxonomy" id="2182787"/>
    <lineage>
        <taxon>Bacteria</taxon>
        <taxon>Pseudomonadati</taxon>
        <taxon>Pseudomonadota</taxon>
        <taxon>Gammaproteobacteria</taxon>
        <taxon>Chromatiales</taxon>
        <taxon>Oceanococcaceae</taxon>
        <taxon>Abyssibacter</taxon>
    </lineage>
</organism>
<evidence type="ECO:0000256" key="4">
    <source>
        <dbReference type="ARBA" id="ARBA00048391"/>
    </source>
</evidence>
<dbReference type="Pfam" id="PF05175">
    <property type="entry name" value="MTS"/>
    <property type="match status" value="1"/>
</dbReference>
<dbReference type="InterPro" id="IPR002052">
    <property type="entry name" value="DNA_methylase_N6_adenine_CS"/>
</dbReference>
<keyword evidence="3 5" id="KW-0949">S-adenosyl-L-methionine</keyword>
<proteinExistence type="inferred from homology"/>
<dbReference type="InterPro" id="IPR029063">
    <property type="entry name" value="SAM-dependent_MTases_sf"/>
</dbReference>
<dbReference type="PANTHER" id="PTHR18895">
    <property type="entry name" value="HEMK METHYLTRANSFERASE"/>
    <property type="match status" value="1"/>
</dbReference>
<dbReference type="InterPro" id="IPR019874">
    <property type="entry name" value="RF_methyltr_PrmC"/>
</dbReference>
<evidence type="ECO:0000256" key="2">
    <source>
        <dbReference type="ARBA" id="ARBA00022679"/>
    </source>
</evidence>
<dbReference type="CDD" id="cd02440">
    <property type="entry name" value="AdoMet_MTases"/>
    <property type="match status" value="1"/>
</dbReference>
<dbReference type="InterPro" id="IPR040758">
    <property type="entry name" value="PrmC_N"/>
</dbReference>
<protein>
    <recommendedName>
        <fullName evidence="5">Release factor glutamine methyltransferase</fullName>
        <shortName evidence="5">RF MTase</shortName>
        <ecNumber evidence="5">2.1.1.297</ecNumber>
    </recommendedName>
    <alternativeName>
        <fullName evidence="5">N5-glutamine methyltransferase PrmC</fullName>
    </alternativeName>
    <alternativeName>
        <fullName evidence="5">Protein-(glutamine-N5) MTase PrmC</fullName>
    </alternativeName>
    <alternativeName>
        <fullName evidence="5">Protein-glutamine N-methyltransferase PrmC</fullName>
    </alternativeName>
</protein>
<feature type="binding site" evidence="5">
    <location>
        <position position="137"/>
    </location>
    <ligand>
        <name>S-adenosyl-L-methionine</name>
        <dbReference type="ChEBI" id="CHEBI:59789"/>
    </ligand>
</feature>
<keyword evidence="1 5" id="KW-0489">Methyltransferase</keyword>
<feature type="domain" description="Release factor glutamine methyltransferase N-terminal" evidence="7">
    <location>
        <begin position="6"/>
        <end position="70"/>
    </location>
</feature>
<dbReference type="GO" id="GO:0032259">
    <property type="term" value="P:methylation"/>
    <property type="evidence" value="ECO:0007669"/>
    <property type="project" value="UniProtKB-KW"/>
</dbReference>
<dbReference type="InterPro" id="IPR007848">
    <property type="entry name" value="Small_mtfrase_dom"/>
</dbReference>
<dbReference type="Gene3D" id="3.40.50.150">
    <property type="entry name" value="Vaccinia Virus protein VP39"/>
    <property type="match status" value="1"/>
</dbReference>
<name>A0A363UQ63_9GAMM</name>
<dbReference type="EC" id="2.1.1.297" evidence="5"/>
<dbReference type="InterPro" id="IPR004556">
    <property type="entry name" value="HemK-like"/>
</dbReference>
<feature type="binding site" evidence="5">
    <location>
        <position position="181"/>
    </location>
    <ligand>
        <name>S-adenosyl-L-methionine</name>
        <dbReference type="ChEBI" id="CHEBI:59789"/>
    </ligand>
</feature>
<dbReference type="Proteomes" id="UP000251800">
    <property type="component" value="Unassembled WGS sequence"/>
</dbReference>
<gene>
    <name evidence="5 8" type="primary">prmC</name>
    <name evidence="8" type="ORF">DEH80_00080</name>
</gene>
<feature type="binding site" evidence="5">
    <location>
        <begin position="114"/>
        <end position="118"/>
    </location>
    <ligand>
        <name>S-adenosyl-L-methionine</name>
        <dbReference type="ChEBI" id="CHEBI:59789"/>
    </ligand>
</feature>
<comment type="function">
    <text evidence="5">Methylates the class 1 translation termination release factors RF1/PrfA and RF2/PrfB on the glutamine residue of the universally conserved GGQ motif.</text>
</comment>
<evidence type="ECO:0000256" key="3">
    <source>
        <dbReference type="ARBA" id="ARBA00022691"/>
    </source>
</evidence>
<evidence type="ECO:0000259" key="7">
    <source>
        <dbReference type="Pfam" id="PF17827"/>
    </source>
</evidence>
<dbReference type="Gene3D" id="1.10.8.10">
    <property type="entry name" value="DNA helicase RuvA subunit, C-terminal domain"/>
    <property type="match status" value="1"/>
</dbReference>
<dbReference type="NCBIfam" id="TIGR00536">
    <property type="entry name" value="hemK_fam"/>
    <property type="match status" value="1"/>
</dbReference>
<dbReference type="HAMAP" id="MF_02126">
    <property type="entry name" value="RF_methyltr_PrmC"/>
    <property type="match status" value="1"/>
</dbReference>
<feature type="domain" description="Methyltransferase small" evidence="6">
    <location>
        <begin position="106"/>
        <end position="189"/>
    </location>
</feature>
<dbReference type="RefSeq" id="WP_109718432.1">
    <property type="nucleotide sequence ID" value="NZ_QEQK01000001.1"/>
</dbReference>
<comment type="catalytic activity">
    <reaction evidence="4 5">
        <text>L-glutaminyl-[peptide chain release factor] + S-adenosyl-L-methionine = N(5)-methyl-L-glutaminyl-[peptide chain release factor] + S-adenosyl-L-homocysteine + H(+)</text>
        <dbReference type="Rhea" id="RHEA:42896"/>
        <dbReference type="Rhea" id="RHEA-COMP:10271"/>
        <dbReference type="Rhea" id="RHEA-COMP:10272"/>
        <dbReference type="ChEBI" id="CHEBI:15378"/>
        <dbReference type="ChEBI" id="CHEBI:30011"/>
        <dbReference type="ChEBI" id="CHEBI:57856"/>
        <dbReference type="ChEBI" id="CHEBI:59789"/>
        <dbReference type="ChEBI" id="CHEBI:61891"/>
        <dbReference type="EC" id="2.1.1.297"/>
    </reaction>
</comment>
<dbReference type="FunFam" id="3.40.50.150:FF:000053">
    <property type="entry name" value="Release factor glutamine methyltransferase"/>
    <property type="match status" value="1"/>
</dbReference>
<evidence type="ECO:0000256" key="5">
    <source>
        <dbReference type="HAMAP-Rule" id="MF_02126"/>
    </source>
</evidence>
<evidence type="ECO:0000259" key="6">
    <source>
        <dbReference type="Pfam" id="PF05175"/>
    </source>
</evidence>
<dbReference type="NCBIfam" id="TIGR03534">
    <property type="entry name" value="RF_mod_PrmC"/>
    <property type="match status" value="1"/>
</dbReference>
<dbReference type="AlphaFoldDB" id="A0A363UQ63"/>
<dbReference type="OrthoDB" id="9800643at2"/>
<dbReference type="PROSITE" id="PS00092">
    <property type="entry name" value="N6_MTASE"/>
    <property type="match status" value="1"/>
</dbReference>
<accession>A0A363UQ63</accession>
<evidence type="ECO:0000256" key="1">
    <source>
        <dbReference type="ARBA" id="ARBA00022603"/>
    </source>
</evidence>
<comment type="similarity">
    <text evidence="5">Belongs to the protein N5-glutamine methyltransferase family. PrmC subfamily.</text>
</comment>
<dbReference type="SUPFAM" id="SSF53335">
    <property type="entry name" value="S-adenosyl-L-methionine-dependent methyltransferases"/>
    <property type="match status" value="1"/>
</dbReference>
<keyword evidence="9" id="KW-1185">Reference proteome</keyword>
<evidence type="ECO:0000313" key="8">
    <source>
        <dbReference type="EMBL" id="PWN57576.1"/>
    </source>
</evidence>
<dbReference type="GO" id="GO:0102559">
    <property type="term" value="F:peptide chain release factor N(5)-glutamine methyltransferase activity"/>
    <property type="evidence" value="ECO:0007669"/>
    <property type="project" value="UniProtKB-EC"/>
</dbReference>
<feature type="binding site" evidence="5">
    <location>
        <position position="165"/>
    </location>
    <ligand>
        <name>S-adenosyl-L-methionine</name>
        <dbReference type="ChEBI" id="CHEBI:59789"/>
    </ligand>
</feature>
<dbReference type="GO" id="GO:0003676">
    <property type="term" value="F:nucleic acid binding"/>
    <property type="evidence" value="ECO:0007669"/>
    <property type="project" value="InterPro"/>
</dbReference>
<dbReference type="Pfam" id="PF17827">
    <property type="entry name" value="PrmC_N"/>
    <property type="match status" value="1"/>
</dbReference>
<feature type="binding site" evidence="5">
    <location>
        <begin position="181"/>
        <end position="184"/>
    </location>
    <ligand>
        <name>substrate</name>
    </ligand>
</feature>
<keyword evidence="2 5" id="KW-0808">Transferase</keyword>
<reference evidence="8 9" key="1">
    <citation type="submission" date="2018-05" db="EMBL/GenBank/DDBJ databases">
        <title>Abyssibacter profundi OUC007T gen. nov., sp. nov, a marine bacterium isolated from seawater of the Mariana Trench.</title>
        <authorList>
            <person name="Zhou S."/>
        </authorList>
    </citation>
    <scope>NUCLEOTIDE SEQUENCE [LARGE SCALE GENOMIC DNA]</scope>
    <source>
        <strain evidence="8 9">OUC007</strain>
    </source>
</reference>
<dbReference type="PANTHER" id="PTHR18895:SF74">
    <property type="entry name" value="MTRF1L RELEASE FACTOR GLUTAMINE METHYLTRANSFERASE"/>
    <property type="match status" value="1"/>
</dbReference>
<dbReference type="EMBL" id="QEQK01000001">
    <property type="protein sequence ID" value="PWN57576.1"/>
    <property type="molecule type" value="Genomic_DNA"/>
</dbReference>
<evidence type="ECO:0000313" key="9">
    <source>
        <dbReference type="Proteomes" id="UP000251800"/>
    </source>
</evidence>